<dbReference type="Proteomes" id="UP000275267">
    <property type="component" value="Unassembled WGS sequence"/>
</dbReference>
<protein>
    <submittedName>
        <fullName evidence="1">Uncharacterized protein</fullName>
    </submittedName>
</protein>
<evidence type="ECO:0000313" key="1">
    <source>
        <dbReference type="EMBL" id="RLN12916.1"/>
    </source>
</evidence>
<proteinExistence type="predicted"/>
<accession>A0A3L6S0W7</accession>
<dbReference type="AlphaFoldDB" id="A0A3L6S0W7"/>
<dbReference type="EMBL" id="PQIB02000006">
    <property type="protein sequence ID" value="RLN12916.1"/>
    <property type="molecule type" value="Genomic_DNA"/>
</dbReference>
<reference evidence="2" key="1">
    <citation type="journal article" date="2019" name="Nat. Commun.">
        <title>The genome of broomcorn millet.</title>
        <authorList>
            <person name="Zou C."/>
            <person name="Miki D."/>
            <person name="Li D."/>
            <person name="Tang Q."/>
            <person name="Xiao L."/>
            <person name="Rajput S."/>
            <person name="Deng P."/>
            <person name="Jia W."/>
            <person name="Huang R."/>
            <person name="Zhang M."/>
            <person name="Sun Y."/>
            <person name="Hu J."/>
            <person name="Fu X."/>
            <person name="Schnable P.S."/>
            <person name="Li F."/>
            <person name="Zhang H."/>
            <person name="Feng B."/>
            <person name="Zhu X."/>
            <person name="Liu R."/>
            <person name="Schnable J.C."/>
            <person name="Zhu J.-K."/>
            <person name="Zhang H."/>
        </authorList>
    </citation>
    <scope>NUCLEOTIDE SEQUENCE [LARGE SCALE GENOMIC DNA]</scope>
</reference>
<comment type="caution">
    <text evidence="1">The sequence shown here is derived from an EMBL/GenBank/DDBJ whole genome shotgun (WGS) entry which is preliminary data.</text>
</comment>
<gene>
    <name evidence="1" type="ORF">C2845_PM09G00770</name>
</gene>
<keyword evidence="2" id="KW-1185">Reference proteome</keyword>
<organism evidence="1 2">
    <name type="scientific">Panicum miliaceum</name>
    <name type="common">Proso millet</name>
    <name type="synonym">Broomcorn millet</name>
    <dbReference type="NCBI Taxonomy" id="4540"/>
    <lineage>
        <taxon>Eukaryota</taxon>
        <taxon>Viridiplantae</taxon>
        <taxon>Streptophyta</taxon>
        <taxon>Embryophyta</taxon>
        <taxon>Tracheophyta</taxon>
        <taxon>Spermatophyta</taxon>
        <taxon>Magnoliopsida</taxon>
        <taxon>Liliopsida</taxon>
        <taxon>Poales</taxon>
        <taxon>Poaceae</taxon>
        <taxon>PACMAD clade</taxon>
        <taxon>Panicoideae</taxon>
        <taxon>Panicodae</taxon>
        <taxon>Paniceae</taxon>
        <taxon>Panicinae</taxon>
        <taxon>Panicum</taxon>
        <taxon>Panicum sect. Panicum</taxon>
    </lineage>
</organism>
<name>A0A3L6S0W7_PANMI</name>
<sequence>MAGGGVWRQARLGCLVDYWGSLVFFLLDDLDSVTEPPRWSPVPELDGAVFISGVDEGQTIFEDRHRRWVPREMGREKRPCHLHRP</sequence>
<evidence type="ECO:0000313" key="2">
    <source>
        <dbReference type="Proteomes" id="UP000275267"/>
    </source>
</evidence>